<gene>
    <name evidence="2" type="ORF">CC84DRAFT_280472</name>
</gene>
<evidence type="ECO:0000313" key="3">
    <source>
        <dbReference type="Proteomes" id="UP000077069"/>
    </source>
</evidence>
<reference evidence="2 3" key="1">
    <citation type="submission" date="2016-05" db="EMBL/GenBank/DDBJ databases">
        <title>Comparative analysis of secretome profiles of manganese(II)-oxidizing ascomycete fungi.</title>
        <authorList>
            <consortium name="DOE Joint Genome Institute"/>
            <person name="Zeiner C.A."/>
            <person name="Purvine S.O."/>
            <person name="Zink E.M."/>
            <person name="Wu S."/>
            <person name="Pasa-Tolic L."/>
            <person name="Chaput D.L."/>
            <person name="Haridas S."/>
            <person name="Grigoriev I.V."/>
            <person name="Santelli C.M."/>
            <person name="Hansel C.M."/>
        </authorList>
    </citation>
    <scope>NUCLEOTIDE SEQUENCE [LARGE SCALE GENOMIC DNA]</scope>
    <source>
        <strain evidence="2 3">AP3s5-JAC2a</strain>
    </source>
</reference>
<name>A0A177C147_9PLEO</name>
<dbReference type="AlphaFoldDB" id="A0A177C147"/>
<dbReference type="PANTHER" id="PTHR35179:SF2">
    <property type="entry name" value="START DOMAIN-CONTAINING PROTEIN"/>
    <property type="match status" value="1"/>
</dbReference>
<evidence type="ECO:0000313" key="2">
    <source>
        <dbReference type="EMBL" id="OAG01215.1"/>
    </source>
</evidence>
<dbReference type="RefSeq" id="XP_018031580.1">
    <property type="nucleotide sequence ID" value="XM_018185747.1"/>
</dbReference>
<organism evidence="2 3">
    <name type="scientific">Paraphaeosphaeria sporulosa</name>
    <dbReference type="NCBI Taxonomy" id="1460663"/>
    <lineage>
        <taxon>Eukaryota</taxon>
        <taxon>Fungi</taxon>
        <taxon>Dikarya</taxon>
        <taxon>Ascomycota</taxon>
        <taxon>Pezizomycotina</taxon>
        <taxon>Dothideomycetes</taxon>
        <taxon>Pleosporomycetidae</taxon>
        <taxon>Pleosporales</taxon>
        <taxon>Massarineae</taxon>
        <taxon>Didymosphaeriaceae</taxon>
        <taxon>Paraphaeosphaeria</taxon>
    </lineage>
</organism>
<dbReference type="GeneID" id="28769233"/>
<dbReference type="PANTHER" id="PTHR35179">
    <property type="entry name" value="PROTEIN CBG02620"/>
    <property type="match status" value="1"/>
</dbReference>
<dbReference type="Proteomes" id="UP000077069">
    <property type="component" value="Unassembled WGS sequence"/>
</dbReference>
<feature type="region of interest" description="Disordered" evidence="1">
    <location>
        <begin position="1"/>
        <end position="27"/>
    </location>
</feature>
<keyword evidence="3" id="KW-1185">Reference proteome</keyword>
<dbReference type="InParanoid" id="A0A177C147"/>
<evidence type="ECO:0000256" key="1">
    <source>
        <dbReference type="SAM" id="MobiDB-lite"/>
    </source>
</evidence>
<dbReference type="STRING" id="1460663.A0A177C147"/>
<protein>
    <recommendedName>
        <fullName evidence="4">Geranylgeranyl pyrophosphate synthetase</fullName>
    </recommendedName>
</protein>
<accession>A0A177C147</accession>
<proteinExistence type="predicted"/>
<dbReference type="OrthoDB" id="5393654at2759"/>
<evidence type="ECO:0008006" key="4">
    <source>
        <dbReference type="Google" id="ProtNLM"/>
    </source>
</evidence>
<dbReference type="EMBL" id="KV441558">
    <property type="protein sequence ID" value="OAG01215.1"/>
    <property type="molecule type" value="Genomic_DNA"/>
</dbReference>
<feature type="compositionally biased region" description="Basic and acidic residues" evidence="1">
    <location>
        <begin position="426"/>
        <end position="440"/>
    </location>
</feature>
<sequence length="472" mass="53083">MSFRPNRGYERAGFATRPGRGRGWGRGRGGAQHLVNRMVVKPDIVKHPLGQLLQTFRLADLQPSEDNTGKVNKITNCEYVASYSWTNSESPTILVPGRPPLWMPLQQPQRLPEDSGVYFRDPNSAKFPRHPTEPAVRALFKTDPAFPTGEVDVFACGSTMGSLLRFVLSIDKPFRFNVEVIGSTVFLIRKENDPREIIEGVRGFGHTFPEYYTTWEQDVKGSETHQRLCRYDLGRFNCVIRFECDGYLQTGSEKTSMVETKSSDLEDLSGNFKNVTVGQGTVNGLAKLLLKQGGAVVAQHTIFDMKTRSGRYRKEINMDEMYPQLWIKQIPNFIIAYHDGAGLFPTSDIQVQNVNYNVQAWERQNQAGISRLIVLLDKIVELARNEGTGLLEVYCPSVDCLEVRKQYGEGFHALPLELSAKWKAMDQDSTDPDHEHDTEPGHGGLQLGYDSDDEPDYTACGDDCGYCGKCTY</sequence>
<feature type="region of interest" description="Disordered" evidence="1">
    <location>
        <begin position="426"/>
        <end position="448"/>
    </location>
</feature>